<accession>A0A0C9ZKK9</accession>
<feature type="compositionally biased region" description="Acidic residues" evidence="1">
    <location>
        <begin position="205"/>
        <end position="219"/>
    </location>
</feature>
<name>A0A0C9ZKK9_9AGAM</name>
<gene>
    <name evidence="2" type="ORF">PISMIDRAFT_11223</name>
</gene>
<dbReference type="OrthoDB" id="10612193at2759"/>
<feature type="compositionally biased region" description="Polar residues" evidence="1">
    <location>
        <begin position="1"/>
        <end position="15"/>
    </location>
</feature>
<feature type="region of interest" description="Disordered" evidence="1">
    <location>
        <begin position="1"/>
        <end position="43"/>
    </location>
</feature>
<keyword evidence="3" id="KW-1185">Reference proteome</keyword>
<dbReference type="AlphaFoldDB" id="A0A0C9ZKK9"/>
<feature type="region of interest" description="Disordered" evidence="1">
    <location>
        <begin position="170"/>
        <end position="251"/>
    </location>
</feature>
<dbReference type="STRING" id="765257.A0A0C9ZKK9"/>
<reference evidence="3" key="2">
    <citation type="submission" date="2015-01" db="EMBL/GenBank/DDBJ databases">
        <title>Evolutionary Origins and Diversification of the Mycorrhizal Mutualists.</title>
        <authorList>
            <consortium name="DOE Joint Genome Institute"/>
            <consortium name="Mycorrhizal Genomics Consortium"/>
            <person name="Kohler A."/>
            <person name="Kuo A."/>
            <person name="Nagy L.G."/>
            <person name="Floudas D."/>
            <person name="Copeland A."/>
            <person name="Barry K.W."/>
            <person name="Cichocki N."/>
            <person name="Veneault-Fourrey C."/>
            <person name="LaButti K."/>
            <person name="Lindquist E.A."/>
            <person name="Lipzen A."/>
            <person name="Lundell T."/>
            <person name="Morin E."/>
            <person name="Murat C."/>
            <person name="Riley R."/>
            <person name="Ohm R."/>
            <person name="Sun H."/>
            <person name="Tunlid A."/>
            <person name="Henrissat B."/>
            <person name="Grigoriev I.V."/>
            <person name="Hibbett D.S."/>
            <person name="Martin F."/>
        </authorList>
    </citation>
    <scope>NUCLEOTIDE SEQUENCE [LARGE SCALE GENOMIC DNA]</scope>
    <source>
        <strain evidence="3">441</strain>
    </source>
</reference>
<organism evidence="2 3">
    <name type="scientific">Pisolithus microcarpus 441</name>
    <dbReference type="NCBI Taxonomy" id="765257"/>
    <lineage>
        <taxon>Eukaryota</taxon>
        <taxon>Fungi</taxon>
        <taxon>Dikarya</taxon>
        <taxon>Basidiomycota</taxon>
        <taxon>Agaricomycotina</taxon>
        <taxon>Agaricomycetes</taxon>
        <taxon>Agaricomycetidae</taxon>
        <taxon>Boletales</taxon>
        <taxon>Sclerodermatineae</taxon>
        <taxon>Pisolithaceae</taxon>
        <taxon>Pisolithus</taxon>
    </lineage>
</organism>
<feature type="compositionally biased region" description="Acidic residues" evidence="1">
    <location>
        <begin position="26"/>
        <end position="36"/>
    </location>
</feature>
<dbReference type="EMBL" id="KN833732">
    <property type="protein sequence ID" value="KIK22952.1"/>
    <property type="molecule type" value="Genomic_DNA"/>
</dbReference>
<feature type="compositionally biased region" description="Basic and acidic residues" evidence="1">
    <location>
        <begin position="234"/>
        <end position="251"/>
    </location>
</feature>
<evidence type="ECO:0000313" key="2">
    <source>
        <dbReference type="EMBL" id="KIK22952.1"/>
    </source>
</evidence>
<evidence type="ECO:0000256" key="1">
    <source>
        <dbReference type="SAM" id="MobiDB-lite"/>
    </source>
</evidence>
<protein>
    <submittedName>
        <fullName evidence="2">Uncharacterized protein</fullName>
    </submittedName>
</protein>
<reference evidence="2 3" key="1">
    <citation type="submission" date="2014-04" db="EMBL/GenBank/DDBJ databases">
        <authorList>
            <consortium name="DOE Joint Genome Institute"/>
            <person name="Kuo A."/>
            <person name="Kohler A."/>
            <person name="Costa M.D."/>
            <person name="Nagy L.G."/>
            <person name="Floudas D."/>
            <person name="Copeland A."/>
            <person name="Barry K.W."/>
            <person name="Cichocki N."/>
            <person name="Veneault-Fourrey C."/>
            <person name="LaButti K."/>
            <person name="Lindquist E.A."/>
            <person name="Lipzen A."/>
            <person name="Lundell T."/>
            <person name="Morin E."/>
            <person name="Murat C."/>
            <person name="Sun H."/>
            <person name="Tunlid A."/>
            <person name="Henrissat B."/>
            <person name="Grigoriev I.V."/>
            <person name="Hibbett D.S."/>
            <person name="Martin F."/>
            <person name="Nordberg H.P."/>
            <person name="Cantor M.N."/>
            <person name="Hua S.X."/>
        </authorList>
    </citation>
    <scope>NUCLEOTIDE SEQUENCE [LARGE SCALE GENOMIC DNA]</scope>
    <source>
        <strain evidence="2 3">441</strain>
    </source>
</reference>
<dbReference type="Proteomes" id="UP000054018">
    <property type="component" value="Unassembled WGS sequence"/>
</dbReference>
<evidence type="ECO:0000313" key="3">
    <source>
        <dbReference type="Proteomes" id="UP000054018"/>
    </source>
</evidence>
<proteinExistence type="predicted"/>
<feature type="compositionally biased region" description="Basic and acidic residues" evidence="1">
    <location>
        <begin position="173"/>
        <end position="187"/>
    </location>
</feature>
<dbReference type="HOGENOM" id="CLU_062064_1_1_1"/>
<sequence length="251" mass="27400">MSNPQTSTSRQSTAAPSRDFSQVLDEGLEVQTDDSEETKCTKETEKGWCEVVKKERRAEICRQRAAEQERWAWEEHERQRAEEVSQQAVSAKGKGHMEELQQESQLVQTTRMGATPVYSPTTGAQIGSMAVPIYREACEECQLQGEPGECRVAAGGRSCGPCRKQKKKCSSAAEDRAASVSGSHERAGTGGSRGKQKRRGRSEVDDGGADMEAGVDEGSEASAPHFKAAGSHLVGERELRCRLPPDDEYHG</sequence>